<dbReference type="EMBL" id="MT144950">
    <property type="protein sequence ID" value="QJI01782.1"/>
    <property type="molecule type" value="Genomic_DNA"/>
</dbReference>
<dbReference type="EMBL" id="MT145202">
    <property type="protein sequence ID" value="QJA55329.1"/>
    <property type="molecule type" value="Genomic_DNA"/>
</dbReference>
<evidence type="ECO:0000313" key="1">
    <source>
        <dbReference type="EMBL" id="QJA55329.1"/>
    </source>
</evidence>
<gene>
    <name evidence="1" type="ORF">TM448A01013_0016</name>
    <name evidence="2" type="ORF">TM448B02760_0011</name>
</gene>
<accession>A0A6H2A6K7</accession>
<name>A0A6H2A6K7_9ZZZZ</name>
<evidence type="ECO:0000313" key="2">
    <source>
        <dbReference type="EMBL" id="QJI01782.1"/>
    </source>
</evidence>
<protein>
    <submittedName>
        <fullName evidence="1">Uncharacterized protein</fullName>
    </submittedName>
</protein>
<proteinExistence type="predicted"/>
<reference evidence="1" key="1">
    <citation type="submission" date="2020-03" db="EMBL/GenBank/DDBJ databases">
        <title>The deep terrestrial virosphere.</title>
        <authorList>
            <person name="Holmfeldt K."/>
            <person name="Nilsson E."/>
            <person name="Simone D."/>
            <person name="Lopez-Fernandez M."/>
            <person name="Wu X."/>
            <person name="de Brujin I."/>
            <person name="Lundin D."/>
            <person name="Andersson A."/>
            <person name="Bertilsson S."/>
            <person name="Dopson M."/>
        </authorList>
    </citation>
    <scope>NUCLEOTIDE SEQUENCE</scope>
    <source>
        <strain evidence="1">TM448A01013</strain>
        <strain evidence="2">TM448B02760</strain>
    </source>
</reference>
<sequence length="164" mass="18681">MRQYDCEKYGACLTEAAMQNRQDLGCQLCDDYRLMEATENEDPFITHLKGRKVIEDKEIKTGKQCKAPDCQGEVKARGLCRLCYDGWRRSNPELVALMGGPFRIIRPQIKKQEEKAIKVDHPPKEKEPENKGELAKVQKVIRILVAAEILTDEQVQAAYQMAGV</sequence>
<dbReference type="AlphaFoldDB" id="A0A6H2A6K7"/>
<organism evidence="1">
    <name type="scientific">viral metagenome</name>
    <dbReference type="NCBI Taxonomy" id="1070528"/>
    <lineage>
        <taxon>unclassified sequences</taxon>
        <taxon>metagenomes</taxon>
        <taxon>organismal metagenomes</taxon>
    </lineage>
</organism>